<proteinExistence type="inferred from homology"/>
<sequence>MTQQKRFDYKGKFTLVTGASKGLGKAYAEELAARGSHLVLVARTKAALESLAVTLRRDHKVRVEVIEADLGDVSAPEAIVENLERMGIELDLLLNNAAVGYSGKFFSRPLEEEVTPVVVNVQSLVALTHILGKKMMERGSGGIINVGSNGAFQPVPYNATYTATKAFVLLFSEAVAEEIKGSGVRMMVANPGPTATEFFAQSPTTVKLEKMDTSQSVACRTLDDFVRGKIVSYPGRLSTRVGTWISRILPRGLTAAIAAHISKSMGFDR</sequence>
<dbReference type="InterPro" id="IPR020904">
    <property type="entry name" value="Sc_DH/Rdtase_CS"/>
</dbReference>
<dbReference type="SUPFAM" id="SSF51735">
    <property type="entry name" value="NAD(P)-binding Rossmann-fold domains"/>
    <property type="match status" value="1"/>
</dbReference>
<evidence type="ECO:0000313" key="4">
    <source>
        <dbReference type="EMBL" id="MBB5062764.1"/>
    </source>
</evidence>
<reference evidence="4 5" key="1">
    <citation type="submission" date="2020-08" db="EMBL/GenBank/DDBJ databases">
        <title>Genomic Encyclopedia of Type Strains, Phase IV (KMG-V): Genome sequencing to study the core and pangenomes of soil and plant-associated prokaryotes.</title>
        <authorList>
            <person name="Whitman W."/>
        </authorList>
    </citation>
    <scope>NUCLEOTIDE SEQUENCE [LARGE SCALE GENOMIC DNA]</scope>
    <source>
        <strain evidence="4 5">X5P3</strain>
    </source>
</reference>
<dbReference type="AlphaFoldDB" id="A0A7W8E8P6"/>
<gene>
    <name evidence="4" type="ORF">HDF15_001101</name>
</gene>
<dbReference type="Gene3D" id="3.40.50.720">
    <property type="entry name" value="NAD(P)-binding Rossmann-like Domain"/>
    <property type="match status" value="1"/>
</dbReference>
<dbReference type="PANTHER" id="PTHR44196">
    <property type="entry name" value="DEHYDROGENASE/REDUCTASE SDR FAMILY MEMBER 7B"/>
    <property type="match status" value="1"/>
</dbReference>
<dbReference type="Pfam" id="PF00106">
    <property type="entry name" value="adh_short"/>
    <property type="match status" value="1"/>
</dbReference>
<dbReference type="PROSITE" id="PS00061">
    <property type="entry name" value="ADH_SHORT"/>
    <property type="match status" value="1"/>
</dbReference>
<evidence type="ECO:0008006" key="6">
    <source>
        <dbReference type="Google" id="ProtNLM"/>
    </source>
</evidence>
<dbReference type="PRINTS" id="PR00081">
    <property type="entry name" value="GDHRDH"/>
</dbReference>
<dbReference type="Proteomes" id="UP000584867">
    <property type="component" value="Unassembled WGS sequence"/>
</dbReference>
<evidence type="ECO:0000256" key="3">
    <source>
        <dbReference type="RuleBase" id="RU000363"/>
    </source>
</evidence>
<evidence type="ECO:0000256" key="2">
    <source>
        <dbReference type="ARBA" id="ARBA00023002"/>
    </source>
</evidence>
<protein>
    <recommendedName>
        <fullName evidence="6">Short-chain dehydrogenase/reductase SDR</fullName>
    </recommendedName>
</protein>
<comment type="caution">
    <text evidence="4">The sequence shown here is derived from an EMBL/GenBank/DDBJ whole genome shotgun (WGS) entry which is preliminary data.</text>
</comment>
<keyword evidence="2" id="KW-0560">Oxidoreductase</keyword>
<accession>A0A7W8E8P6</accession>
<dbReference type="GO" id="GO:0016491">
    <property type="term" value="F:oxidoreductase activity"/>
    <property type="evidence" value="ECO:0007669"/>
    <property type="project" value="UniProtKB-KW"/>
</dbReference>
<evidence type="ECO:0000256" key="1">
    <source>
        <dbReference type="ARBA" id="ARBA00006484"/>
    </source>
</evidence>
<dbReference type="InterPro" id="IPR036291">
    <property type="entry name" value="NAD(P)-bd_dom_sf"/>
</dbReference>
<dbReference type="PANTHER" id="PTHR44196:SF2">
    <property type="entry name" value="SHORT-CHAIN DEHYDROGENASE-RELATED"/>
    <property type="match status" value="1"/>
</dbReference>
<dbReference type="GO" id="GO:0016020">
    <property type="term" value="C:membrane"/>
    <property type="evidence" value="ECO:0007669"/>
    <property type="project" value="TreeGrafter"/>
</dbReference>
<dbReference type="InterPro" id="IPR002347">
    <property type="entry name" value="SDR_fam"/>
</dbReference>
<organism evidence="4 5">
    <name type="scientific">Granulicella mallensis</name>
    <dbReference type="NCBI Taxonomy" id="940614"/>
    <lineage>
        <taxon>Bacteria</taxon>
        <taxon>Pseudomonadati</taxon>
        <taxon>Acidobacteriota</taxon>
        <taxon>Terriglobia</taxon>
        <taxon>Terriglobales</taxon>
        <taxon>Acidobacteriaceae</taxon>
        <taxon>Granulicella</taxon>
    </lineage>
</organism>
<comment type="similarity">
    <text evidence="1 3">Belongs to the short-chain dehydrogenases/reductases (SDR) family.</text>
</comment>
<evidence type="ECO:0000313" key="5">
    <source>
        <dbReference type="Proteomes" id="UP000584867"/>
    </source>
</evidence>
<name>A0A7W8E8P6_9BACT</name>
<dbReference type="RefSeq" id="WP_184253451.1">
    <property type="nucleotide sequence ID" value="NZ_JACHIO010000004.1"/>
</dbReference>
<dbReference type="EMBL" id="JACHIO010000004">
    <property type="protein sequence ID" value="MBB5062764.1"/>
    <property type="molecule type" value="Genomic_DNA"/>
</dbReference>
<dbReference type="PIRSF" id="PIRSF000126">
    <property type="entry name" value="11-beta-HSD1"/>
    <property type="match status" value="1"/>
</dbReference>
<dbReference type="PRINTS" id="PR00080">
    <property type="entry name" value="SDRFAMILY"/>
</dbReference>